<dbReference type="GeneID" id="101590386"/>
<proteinExistence type="predicted"/>
<dbReference type="Gene3D" id="3.40.50.720">
    <property type="entry name" value="NAD(P)-binding Rossmann-like Domain"/>
    <property type="match status" value="1"/>
</dbReference>
<dbReference type="Pfam" id="PF00106">
    <property type="entry name" value="adh_short"/>
    <property type="match status" value="1"/>
</dbReference>
<dbReference type="PRINTS" id="PR00081">
    <property type="entry name" value="GDHRDH"/>
</dbReference>
<dbReference type="InParanoid" id="A0A6P3EKG8"/>
<dbReference type="OrthoDB" id="1933717at2759"/>
<name>A0A6P3EKG8_OCTDE</name>
<dbReference type="Proteomes" id="UP000515203">
    <property type="component" value="Unplaced"/>
</dbReference>
<dbReference type="SUPFAM" id="SSF51735">
    <property type="entry name" value="NAD(P)-binding Rossmann-fold domains"/>
    <property type="match status" value="1"/>
</dbReference>
<accession>A0A6P3EKG8</accession>
<evidence type="ECO:0000313" key="1">
    <source>
        <dbReference type="Proteomes" id="UP000515203"/>
    </source>
</evidence>
<keyword evidence="1" id="KW-1185">Reference proteome</keyword>
<protein>
    <submittedName>
        <fullName evidence="2">Dehydrogenase/reductase SDR family member 7-like</fullName>
    </submittedName>
</protein>
<sequence length="127" mass="14160">MFTVTFKYLCLENGKVKERDILILPLDLTDRSSHEVATKVVLQEFGRIDILINNGGIAQNSWIVDANMDVFKELIEVNYLGMVSLTKCVLPHMMKRKQGKVVTVNNLTAMTSGPLAGGYCASKYLYG</sequence>
<dbReference type="PRINTS" id="PR00080">
    <property type="entry name" value="SDRFAMILY"/>
</dbReference>
<dbReference type="InterPro" id="IPR036291">
    <property type="entry name" value="NAD(P)-bd_dom_sf"/>
</dbReference>
<dbReference type="InterPro" id="IPR002347">
    <property type="entry name" value="SDR_fam"/>
</dbReference>
<gene>
    <name evidence="2" type="primary">LOC101590386</name>
</gene>
<evidence type="ECO:0000313" key="2">
    <source>
        <dbReference type="RefSeq" id="XP_004624983.1"/>
    </source>
</evidence>
<dbReference type="InterPro" id="IPR053011">
    <property type="entry name" value="SDR_family_member_7"/>
</dbReference>
<dbReference type="PANTHER" id="PTHR44269:SF1">
    <property type="entry name" value="DEHYDROGENASE_REDUCTASE SDR FAMILY MEMBER 7"/>
    <property type="match status" value="1"/>
</dbReference>
<reference evidence="2" key="1">
    <citation type="submission" date="2025-08" db="UniProtKB">
        <authorList>
            <consortium name="RefSeq"/>
        </authorList>
    </citation>
    <scope>IDENTIFICATION</scope>
</reference>
<dbReference type="RefSeq" id="XP_004624983.1">
    <property type="nucleotide sequence ID" value="XM_004624926.1"/>
</dbReference>
<organism evidence="1 2">
    <name type="scientific">Octodon degus</name>
    <name type="common">Degu</name>
    <name type="synonym">Sciurus degus</name>
    <dbReference type="NCBI Taxonomy" id="10160"/>
    <lineage>
        <taxon>Eukaryota</taxon>
        <taxon>Metazoa</taxon>
        <taxon>Chordata</taxon>
        <taxon>Craniata</taxon>
        <taxon>Vertebrata</taxon>
        <taxon>Euteleostomi</taxon>
        <taxon>Mammalia</taxon>
        <taxon>Eutheria</taxon>
        <taxon>Euarchontoglires</taxon>
        <taxon>Glires</taxon>
        <taxon>Rodentia</taxon>
        <taxon>Hystricomorpha</taxon>
        <taxon>Octodontidae</taxon>
        <taxon>Octodon</taxon>
    </lineage>
</organism>
<dbReference type="AlphaFoldDB" id="A0A6P3EKG8"/>
<dbReference type="PANTHER" id="PTHR44269">
    <property type="entry name" value="DEHYDROGENASE/REDUCTASE SDR FAMILY MEMBER 7-RELATED"/>
    <property type="match status" value="1"/>
</dbReference>